<evidence type="ECO:0000313" key="1">
    <source>
        <dbReference type="EMBL" id="AKJ06741.1"/>
    </source>
</evidence>
<reference evidence="1 2" key="1">
    <citation type="submission" date="2015-05" db="EMBL/GenBank/DDBJ databases">
        <title>Genome assembly of Archangium gephyra DSM 2261.</title>
        <authorList>
            <person name="Sharma G."/>
            <person name="Subramanian S."/>
        </authorList>
    </citation>
    <scope>NUCLEOTIDE SEQUENCE [LARGE SCALE GENOMIC DNA]</scope>
    <source>
        <strain evidence="1 2">DSM 2261</strain>
    </source>
</reference>
<dbReference type="AlphaFoldDB" id="A0AAC8QGP1"/>
<evidence type="ECO:0000313" key="2">
    <source>
        <dbReference type="Proteomes" id="UP000035579"/>
    </source>
</evidence>
<organism evidence="1 2">
    <name type="scientific">Archangium gephyra</name>
    <dbReference type="NCBI Taxonomy" id="48"/>
    <lineage>
        <taxon>Bacteria</taxon>
        <taxon>Pseudomonadati</taxon>
        <taxon>Myxococcota</taxon>
        <taxon>Myxococcia</taxon>
        <taxon>Myxococcales</taxon>
        <taxon>Cystobacterineae</taxon>
        <taxon>Archangiaceae</taxon>
        <taxon>Archangium</taxon>
    </lineage>
</organism>
<dbReference type="Proteomes" id="UP000035579">
    <property type="component" value="Chromosome"/>
</dbReference>
<protein>
    <submittedName>
        <fullName evidence="1">Uncharacterized protein</fullName>
    </submittedName>
</protein>
<gene>
    <name evidence="1" type="ORF">AA314_08367</name>
</gene>
<dbReference type="KEGG" id="age:AA314_08367"/>
<name>A0AAC8QGP1_9BACT</name>
<dbReference type="EMBL" id="CP011509">
    <property type="protein sequence ID" value="AKJ06741.1"/>
    <property type="molecule type" value="Genomic_DNA"/>
</dbReference>
<proteinExistence type="predicted"/>
<sequence>MGKGHGRKVVRKRAYSITFVQWDGARQFPAGRRVRSRKIGPGALWHASHGP</sequence>
<accession>A0AAC8QGP1</accession>